<name>A0AAJ0CPL6_9HYPO</name>
<feature type="domain" description="AB hydrolase-1" evidence="2">
    <location>
        <begin position="59"/>
        <end position="145"/>
    </location>
</feature>
<dbReference type="AlphaFoldDB" id="A0AAJ0CPL6"/>
<dbReference type="SUPFAM" id="SSF53474">
    <property type="entry name" value="alpha/beta-Hydrolases"/>
    <property type="match status" value="1"/>
</dbReference>
<evidence type="ECO:0000259" key="2">
    <source>
        <dbReference type="Pfam" id="PF00561"/>
    </source>
</evidence>
<evidence type="ECO:0000256" key="1">
    <source>
        <dbReference type="ARBA" id="ARBA00029464"/>
    </source>
</evidence>
<dbReference type="PANTHER" id="PTHR47751">
    <property type="entry name" value="SUPERFAMILY HYDROLASE, PUTATIVE (AFU_ORTHOLOGUE AFUA_2G16580)-RELATED"/>
    <property type="match status" value="1"/>
</dbReference>
<protein>
    <recommendedName>
        <fullName evidence="2">AB hydrolase-1 domain-containing protein</fullName>
    </recommendedName>
</protein>
<dbReference type="InterPro" id="IPR051411">
    <property type="entry name" value="Polyketide_trans_af380"/>
</dbReference>
<dbReference type="EMBL" id="JASWJB010000090">
    <property type="protein sequence ID" value="KAK2599086.1"/>
    <property type="molecule type" value="Genomic_DNA"/>
</dbReference>
<organism evidence="3 4">
    <name type="scientific">Conoideocrella luteorostrata</name>
    <dbReference type="NCBI Taxonomy" id="1105319"/>
    <lineage>
        <taxon>Eukaryota</taxon>
        <taxon>Fungi</taxon>
        <taxon>Dikarya</taxon>
        <taxon>Ascomycota</taxon>
        <taxon>Pezizomycotina</taxon>
        <taxon>Sordariomycetes</taxon>
        <taxon>Hypocreomycetidae</taxon>
        <taxon>Hypocreales</taxon>
        <taxon>Clavicipitaceae</taxon>
        <taxon>Conoideocrella</taxon>
    </lineage>
</organism>
<gene>
    <name evidence="3" type="ORF">QQS21_005427</name>
</gene>
<sequence>MDGTQLRGRVYATATHGPGDVMCPGVSGKDSTILCFEQRADIYMQLNAVLTILNFPACSEALQKLGITVLLFDPRNIGSSDGESRHDIYPPQSILDLSDALTHLMALSSVNPAQAGMLGFSFGGTVALCAAALDPRCHFVVAIAPYKI</sequence>
<accession>A0AAJ0CPL6</accession>
<dbReference type="Gene3D" id="3.40.50.1820">
    <property type="entry name" value="alpha/beta hydrolase"/>
    <property type="match status" value="1"/>
</dbReference>
<proteinExistence type="inferred from homology"/>
<comment type="similarity">
    <text evidence="1">Belongs to the polyketide transferase af380 family.</text>
</comment>
<reference evidence="3" key="1">
    <citation type="submission" date="2023-06" db="EMBL/GenBank/DDBJ databases">
        <title>Conoideocrella luteorostrata (Hypocreales: Clavicipitaceae), a potential biocontrol fungus for elongate hemlock scale in United States Christmas tree production areas.</title>
        <authorList>
            <person name="Barrett H."/>
            <person name="Lovett B."/>
            <person name="Macias A.M."/>
            <person name="Stajich J.E."/>
            <person name="Kasson M.T."/>
        </authorList>
    </citation>
    <scope>NUCLEOTIDE SEQUENCE</scope>
    <source>
        <strain evidence="3">ARSEF 14590</strain>
    </source>
</reference>
<comment type="caution">
    <text evidence="3">The sequence shown here is derived from an EMBL/GenBank/DDBJ whole genome shotgun (WGS) entry which is preliminary data.</text>
</comment>
<dbReference type="Pfam" id="PF00561">
    <property type="entry name" value="Abhydrolase_1"/>
    <property type="match status" value="1"/>
</dbReference>
<evidence type="ECO:0000313" key="4">
    <source>
        <dbReference type="Proteomes" id="UP001251528"/>
    </source>
</evidence>
<dbReference type="InterPro" id="IPR029058">
    <property type="entry name" value="AB_hydrolase_fold"/>
</dbReference>
<keyword evidence="4" id="KW-1185">Reference proteome</keyword>
<evidence type="ECO:0000313" key="3">
    <source>
        <dbReference type="EMBL" id="KAK2599086.1"/>
    </source>
</evidence>
<dbReference type="PANTHER" id="PTHR47751:SF2">
    <property type="entry name" value="DLTD N-TERMINAL DOMAIN PROTEIN (AFU_ORTHOLOGUE AFUA_8G00380)-RELATED"/>
    <property type="match status" value="1"/>
</dbReference>
<dbReference type="InterPro" id="IPR000073">
    <property type="entry name" value="AB_hydrolase_1"/>
</dbReference>
<dbReference type="Proteomes" id="UP001251528">
    <property type="component" value="Unassembled WGS sequence"/>
</dbReference>